<accession>A0A5M4BA84</accession>
<dbReference type="AlphaFoldDB" id="A0A5M4BA84"/>
<reference evidence="2" key="1">
    <citation type="journal article" date="2020" name="Int. J. Syst. Evol. Microbiol.">
        <title>Capnocytophaga felis sp. nov. isolated from the feline oral cavity.</title>
        <authorList>
            <person name="Suzuki M."/>
            <person name="Umeda K."/>
            <person name="Kimura M."/>
            <person name="Imaoka K."/>
            <person name="Morikawa S."/>
            <person name="Maeda K."/>
        </authorList>
    </citation>
    <scope>NUCLEOTIDE SEQUENCE [LARGE SCALE GENOMIC DNA]</scope>
    <source>
        <strain evidence="2">KC07070</strain>
    </source>
</reference>
<evidence type="ECO:0000313" key="1">
    <source>
        <dbReference type="EMBL" id="GET46513.1"/>
    </source>
</evidence>
<dbReference type="EMBL" id="BLBC01000011">
    <property type="protein sequence ID" value="GET46513.1"/>
    <property type="molecule type" value="Genomic_DNA"/>
</dbReference>
<dbReference type="Proteomes" id="UP000398217">
    <property type="component" value="Unassembled WGS sequence"/>
</dbReference>
<comment type="caution">
    <text evidence="1">The sequence shown here is derived from an EMBL/GenBank/DDBJ whole genome shotgun (WGS) entry which is preliminary data.</text>
</comment>
<gene>
    <name evidence="1" type="ORF">RCZ01_18150</name>
</gene>
<organism evidence="1 2">
    <name type="scientific">Capnocytophaga felis</name>
    <dbReference type="NCBI Taxonomy" id="2267611"/>
    <lineage>
        <taxon>Bacteria</taxon>
        <taxon>Pseudomonadati</taxon>
        <taxon>Bacteroidota</taxon>
        <taxon>Flavobacteriia</taxon>
        <taxon>Flavobacteriales</taxon>
        <taxon>Flavobacteriaceae</taxon>
        <taxon>Capnocytophaga</taxon>
    </lineage>
</organism>
<sequence>MSTFFNQANAQKVSLEQAKPYLEAFQKSIEIPKEYQFHSAEKVKIDKVAAYLFRYEKTENKGMRGEHFSFLVQESDKTILGFINMDKKYANTNLPTKEKAKEISQKFLQKVDAKLAGELKNQWIDRHDDVILVNGEETTLAVMKYKCYRASKDDYAWVYVGFDGSVQAFERNTKWNMFKRQRHAEQWLHDVWRIKNNN</sequence>
<protein>
    <submittedName>
        <fullName evidence="1">Uncharacterized protein</fullName>
    </submittedName>
</protein>
<keyword evidence="2" id="KW-1185">Reference proteome</keyword>
<proteinExistence type="predicted"/>
<name>A0A5M4BA84_9FLAO</name>
<dbReference type="RefSeq" id="WP_155285139.1">
    <property type="nucleotide sequence ID" value="NZ_BLBC01000011.1"/>
</dbReference>
<evidence type="ECO:0000313" key="2">
    <source>
        <dbReference type="Proteomes" id="UP000398217"/>
    </source>
</evidence>
<dbReference type="OrthoDB" id="8445243at2"/>